<protein>
    <submittedName>
        <fullName evidence="6">MerR family transcriptional regulator</fullName>
    </submittedName>
</protein>
<dbReference type="CDD" id="cd01106">
    <property type="entry name" value="HTH_TipAL-Mta"/>
    <property type="match status" value="1"/>
</dbReference>
<evidence type="ECO:0000259" key="5">
    <source>
        <dbReference type="PROSITE" id="PS50937"/>
    </source>
</evidence>
<dbReference type="SMART" id="SM00422">
    <property type="entry name" value="HTH_MERR"/>
    <property type="match status" value="1"/>
</dbReference>
<keyword evidence="7" id="KW-1185">Reference proteome</keyword>
<comment type="caution">
    <text evidence="6">The sequence shown here is derived from an EMBL/GenBank/DDBJ whole genome shotgun (WGS) entry which is preliminary data.</text>
</comment>
<dbReference type="InterPro" id="IPR047057">
    <property type="entry name" value="MerR_fam"/>
</dbReference>
<evidence type="ECO:0000256" key="3">
    <source>
        <dbReference type="ARBA" id="ARBA00023159"/>
    </source>
</evidence>
<dbReference type="PANTHER" id="PTHR30204:SF90">
    <property type="entry name" value="HTH-TYPE TRANSCRIPTIONAL ACTIVATOR MTA"/>
    <property type="match status" value="1"/>
</dbReference>
<dbReference type="Proteomes" id="UP001349994">
    <property type="component" value="Unassembled WGS sequence"/>
</dbReference>
<gene>
    <name evidence="6" type="ORF">VIN30_03940</name>
</gene>
<feature type="domain" description="HTH merR-type" evidence="5">
    <location>
        <begin position="26"/>
        <end position="94"/>
    </location>
</feature>
<keyword evidence="2" id="KW-0238">DNA-binding</keyword>
<dbReference type="Pfam" id="PF13411">
    <property type="entry name" value="MerR_1"/>
    <property type="match status" value="1"/>
</dbReference>
<name>A0ABU6IGM9_9ACTN</name>
<dbReference type="InterPro" id="IPR000551">
    <property type="entry name" value="MerR-type_HTH_dom"/>
</dbReference>
<keyword evidence="4" id="KW-0804">Transcription</keyword>
<dbReference type="PRINTS" id="PR00040">
    <property type="entry name" value="HTHMERR"/>
</dbReference>
<keyword evidence="1" id="KW-0805">Transcription regulation</keyword>
<dbReference type="EMBL" id="JAYMFF010000006">
    <property type="protein sequence ID" value="MEC4175592.1"/>
    <property type="molecule type" value="Genomic_DNA"/>
</dbReference>
<dbReference type="PANTHER" id="PTHR30204">
    <property type="entry name" value="REDOX-CYCLING DRUG-SENSING TRANSCRIPTIONAL ACTIVATOR SOXR"/>
    <property type="match status" value="1"/>
</dbReference>
<proteinExistence type="predicted"/>
<dbReference type="Pfam" id="PF07739">
    <property type="entry name" value="TipAS"/>
    <property type="match status" value="1"/>
</dbReference>
<dbReference type="Gene3D" id="1.10.1660.10">
    <property type="match status" value="1"/>
</dbReference>
<dbReference type="SUPFAM" id="SSF89082">
    <property type="entry name" value="Antibiotic binding domain of TipA-like multidrug resistance regulators"/>
    <property type="match status" value="1"/>
</dbReference>
<dbReference type="Gene3D" id="1.10.490.50">
    <property type="entry name" value="Antibiotic binding domain of TipA-like multidrug resistance regulators"/>
    <property type="match status" value="1"/>
</dbReference>
<dbReference type="SUPFAM" id="SSF46955">
    <property type="entry name" value="Putative DNA-binding domain"/>
    <property type="match status" value="1"/>
</dbReference>
<evidence type="ECO:0000313" key="6">
    <source>
        <dbReference type="EMBL" id="MEC4175592.1"/>
    </source>
</evidence>
<keyword evidence="3" id="KW-0010">Activator</keyword>
<dbReference type="PROSITE" id="PS50937">
    <property type="entry name" value="HTH_MERR_2"/>
    <property type="match status" value="1"/>
</dbReference>
<sequence length="276" mass="30566">MAAACGTSDRALRRRECVMGEGRRATYTTKQLADLAQVSPRTLRYYDQRGLLVPRRGAAGYRVYGAAEVKRLQHILLLRSCGMSLDAIARVLDGAPCDLAAVLADHLGALRRQSVQVERSIAIVQKAIAGLKEFETMSDTQKFEQLKQRSVEQFEAEYGAEARERYGEDVIDAANDRFLDLSQEEWDEKEVLEQRIKDELPRVMAAGDPASDDARALAALHARWIQMHWPAGSYTPEAHRALAQGYTADPRFTAYYDGAAGEGATAFLVAVIEACI</sequence>
<evidence type="ECO:0000256" key="4">
    <source>
        <dbReference type="ARBA" id="ARBA00023163"/>
    </source>
</evidence>
<organism evidence="6 7">
    <name type="scientific">Adlercreutzia wanghongyangiae</name>
    <dbReference type="NCBI Taxonomy" id="3111451"/>
    <lineage>
        <taxon>Bacteria</taxon>
        <taxon>Bacillati</taxon>
        <taxon>Actinomycetota</taxon>
        <taxon>Coriobacteriia</taxon>
        <taxon>Eggerthellales</taxon>
        <taxon>Eggerthellaceae</taxon>
        <taxon>Adlercreutzia</taxon>
    </lineage>
</organism>
<dbReference type="InterPro" id="IPR012925">
    <property type="entry name" value="TipAS_dom"/>
</dbReference>
<reference evidence="6 7" key="1">
    <citation type="submission" date="2024-01" db="EMBL/GenBank/DDBJ databases">
        <title>novel species in genus Adlercreutzia.</title>
        <authorList>
            <person name="Liu X."/>
        </authorList>
    </citation>
    <scope>NUCLEOTIDE SEQUENCE [LARGE SCALE GENOMIC DNA]</scope>
    <source>
        <strain evidence="6 7">R7</strain>
    </source>
</reference>
<evidence type="ECO:0000313" key="7">
    <source>
        <dbReference type="Proteomes" id="UP001349994"/>
    </source>
</evidence>
<dbReference type="RefSeq" id="WP_338209446.1">
    <property type="nucleotide sequence ID" value="NZ_JAYMFF010000006.1"/>
</dbReference>
<evidence type="ECO:0000256" key="2">
    <source>
        <dbReference type="ARBA" id="ARBA00023125"/>
    </source>
</evidence>
<dbReference type="InterPro" id="IPR009061">
    <property type="entry name" value="DNA-bd_dom_put_sf"/>
</dbReference>
<accession>A0ABU6IGM9</accession>
<dbReference type="InterPro" id="IPR036244">
    <property type="entry name" value="TipA-like_antibiotic-bd"/>
</dbReference>
<evidence type="ECO:0000256" key="1">
    <source>
        <dbReference type="ARBA" id="ARBA00023015"/>
    </source>
</evidence>